<dbReference type="GeneID" id="111009794"/>
<comment type="subcellular location">
    <subcellularLocation>
        <location evidence="1">Nucleus</location>
    </subcellularLocation>
</comment>
<dbReference type="InterPro" id="IPR036955">
    <property type="entry name" value="AP2/ERF_dom_sf"/>
</dbReference>
<keyword evidence="7" id="KW-0539">Nucleus</keyword>
<feature type="region of interest" description="Disordered" evidence="9">
    <location>
        <begin position="320"/>
        <end position="352"/>
    </location>
</feature>
<sequence>MKQSVQFSIMDDNFPLIEQKSLIQKNFPPSSFQELISGSYFYGDSILRASIARASSSENGGSVDQSRSPSSSSSSSSSSSPNSPKSEIQLKSNNLCPDGERFIPVNFLETFPKQESEPLSTPPSLFPARSDSPNLTLFLREPAIVDPFPGTPFRIEAQTGLQWLKSSQNRAPVAAASRNYSDFWLGATKTQPMKQSGRKQGNLKTESPAAASGKLFRGVRRRHWGKWVAEIRLPRNRTRVWLGTFDTAEEAAVAYDTAAYILRGEFAHLNFPDQKHRLKSNSLNRTTAALLEAKLQAISEGNSGRKKTAAGAAAIDSSSFPEKEFSPENSKVLNLSQNPARYPPENMSGGSEMADLKKNSDGISEIEQHFQLSRMPSLDMDMIWDALL</sequence>
<dbReference type="OrthoDB" id="777275at2759"/>
<name>A0A6J1CAG0_MOMCH</name>
<dbReference type="SMART" id="SM00380">
    <property type="entry name" value="AP2"/>
    <property type="match status" value="1"/>
</dbReference>
<evidence type="ECO:0000256" key="5">
    <source>
        <dbReference type="ARBA" id="ARBA00023159"/>
    </source>
</evidence>
<dbReference type="Proteomes" id="UP000504603">
    <property type="component" value="Unplaced"/>
</dbReference>
<accession>A0A6J1CAG0</accession>
<dbReference type="GO" id="GO:0003700">
    <property type="term" value="F:DNA-binding transcription factor activity"/>
    <property type="evidence" value="ECO:0007669"/>
    <property type="project" value="InterPro"/>
</dbReference>
<dbReference type="PRINTS" id="PR00367">
    <property type="entry name" value="ETHRSPELEMNT"/>
</dbReference>
<evidence type="ECO:0000256" key="4">
    <source>
        <dbReference type="ARBA" id="ARBA00023125"/>
    </source>
</evidence>
<dbReference type="PANTHER" id="PTHR31657">
    <property type="entry name" value="ETHYLENE-RESPONSIVE TRANSCRIPTION FACTOR ERF061"/>
    <property type="match status" value="1"/>
</dbReference>
<evidence type="ECO:0000256" key="7">
    <source>
        <dbReference type="ARBA" id="ARBA00023242"/>
    </source>
</evidence>
<evidence type="ECO:0000256" key="1">
    <source>
        <dbReference type="ARBA" id="ARBA00004123"/>
    </source>
</evidence>
<dbReference type="FunFam" id="3.30.730.10:FF:000001">
    <property type="entry name" value="Ethylene-responsive transcription factor 2"/>
    <property type="match status" value="1"/>
</dbReference>
<proteinExistence type="inferred from homology"/>
<evidence type="ECO:0000313" key="12">
    <source>
        <dbReference type="RefSeq" id="XP_022138696.1"/>
    </source>
</evidence>
<protein>
    <submittedName>
        <fullName evidence="12">Ethylene-responsive transcription factor ERF062</fullName>
    </submittedName>
</protein>
<dbReference type="CDD" id="cd00018">
    <property type="entry name" value="AP2"/>
    <property type="match status" value="1"/>
</dbReference>
<evidence type="ECO:0000313" key="11">
    <source>
        <dbReference type="Proteomes" id="UP000504603"/>
    </source>
</evidence>
<evidence type="ECO:0000259" key="10">
    <source>
        <dbReference type="PROSITE" id="PS51032"/>
    </source>
</evidence>
<gene>
    <name evidence="12" type="primary">LOC111009794</name>
</gene>
<reference evidence="12" key="1">
    <citation type="submission" date="2025-08" db="UniProtKB">
        <authorList>
            <consortium name="RefSeq"/>
        </authorList>
    </citation>
    <scope>IDENTIFICATION</scope>
    <source>
        <strain evidence="12">OHB3-1</strain>
    </source>
</reference>
<dbReference type="InterPro" id="IPR051758">
    <property type="entry name" value="ERF/AP2-like"/>
</dbReference>
<organism evidence="11 12">
    <name type="scientific">Momordica charantia</name>
    <name type="common">Bitter gourd</name>
    <name type="synonym">Balsam pear</name>
    <dbReference type="NCBI Taxonomy" id="3673"/>
    <lineage>
        <taxon>Eukaryota</taxon>
        <taxon>Viridiplantae</taxon>
        <taxon>Streptophyta</taxon>
        <taxon>Embryophyta</taxon>
        <taxon>Tracheophyta</taxon>
        <taxon>Spermatophyta</taxon>
        <taxon>Magnoliopsida</taxon>
        <taxon>eudicotyledons</taxon>
        <taxon>Gunneridae</taxon>
        <taxon>Pentapetalae</taxon>
        <taxon>rosids</taxon>
        <taxon>fabids</taxon>
        <taxon>Cucurbitales</taxon>
        <taxon>Cucurbitaceae</taxon>
        <taxon>Momordiceae</taxon>
        <taxon>Momordica</taxon>
    </lineage>
</organism>
<evidence type="ECO:0000256" key="2">
    <source>
        <dbReference type="ARBA" id="ARBA00022745"/>
    </source>
</evidence>
<keyword evidence="4" id="KW-0238">DNA-binding</keyword>
<feature type="domain" description="AP2/ERF" evidence="10">
    <location>
        <begin position="215"/>
        <end position="272"/>
    </location>
</feature>
<dbReference type="Gene3D" id="3.30.730.10">
    <property type="entry name" value="AP2/ERF domain"/>
    <property type="match status" value="1"/>
</dbReference>
<feature type="compositionally biased region" description="Low complexity" evidence="9">
    <location>
        <begin position="66"/>
        <end position="86"/>
    </location>
</feature>
<dbReference type="InterPro" id="IPR001471">
    <property type="entry name" value="AP2/ERF_dom"/>
</dbReference>
<dbReference type="InterPro" id="IPR016177">
    <property type="entry name" value="DNA-bd_dom_sf"/>
</dbReference>
<dbReference type="SUPFAM" id="SSF54171">
    <property type="entry name" value="DNA-binding domain"/>
    <property type="match status" value="1"/>
</dbReference>
<dbReference type="GO" id="GO:0009873">
    <property type="term" value="P:ethylene-activated signaling pathway"/>
    <property type="evidence" value="ECO:0007669"/>
    <property type="project" value="UniProtKB-KW"/>
</dbReference>
<dbReference type="PROSITE" id="PS51032">
    <property type="entry name" value="AP2_ERF"/>
    <property type="match status" value="1"/>
</dbReference>
<dbReference type="GO" id="GO:0005634">
    <property type="term" value="C:nucleus"/>
    <property type="evidence" value="ECO:0007669"/>
    <property type="project" value="UniProtKB-SubCell"/>
</dbReference>
<keyword evidence="2" id="KW-0936">Ethylene signaling pathway</keyword>
<comment type="similarity">
    <text evidence="8">Belongs to the AP2/ERF transcription factor family. ERF subfamily.</text>
</comment>
<dbReference type="GO" id="GO:0000976">
    <property type="term" value="F:transcription cis-regulatory region binding"/>
    <property type="evidence" value="ECO:0007669"/>
    <property type="project" value="UniProtKB-ARBA"/>
</dbReference>
<keyword evidence="6" id="KW-0804">Transcription</keyword>
<dbReference type="Pfam" id="PF00847">
    <property type="entry name" value="AP2"/>
    <property type="match status" value="1"/>
</dbReference>
<dbReference type="KEGG" id="mcha:111009794"/>
<keyword evidence="5" id="KW-0010">Activator</keyword>
<dbReference type="AlphaFoldDB" id="A0A6J1CAG0"/>
<keyword evidence="11" id="KW-1185">Reference proteome</keyword>
<evidence type="ECO:0000256" key="6">
    <source>
        <dbReference type="ARBA" id="ARBA00023163"/>
    </source>
</evidence>
<evidence type="ECO:0000256" key="3">
    <source>
        <dbReference type="ARBA" id="ARBA00023015"/>
    </source>
</evidence>
<keyword evidence="3" id="KW-0805">Transcription regulation</keyword>
<dbReference type="PANTHER" id="PTHR31657:SF40">
    <property type="entry name" value="ETHYLENE-RESPONSIVE TRANSCRIPTION FACTOR ERF062"/>
    <property type="match status" value="1"/>
</dbReference>
<evidence type="ECO:0000256" key="8">
    <source>
        <dbReference type="ARBA" id="ARBA00024343"/>
    </source>
</evidence>
<evidence type="ECO:0000256" key="9">
    <source>
        <dbReference type="SAM" id="MobiDB-lite"/>
    </source>
</evidence>
<feature type="region of interest" description="Disordered" evidence="9">
    <location>
        <begin position="55"/>
        <end position="93"/>
    </location>
</feature>
<dbReference type="RefSeq" id="XP_022138696.1">
    <property type="nucleotide sequence ID" value="XM_022283004.1"/>
</dbReference>